<gene>
    <name evidence="8" type="primary">LOC101849644</name>
</gene>
<feature type="signal peptide" evidence="5">
    <location>
        <begin position="1"/>
        <end position="29"/>
    </location>
</feature>
<proteinExistence type="inferred from homology"/>
<dbReference type="Gene3D" id="3.40.50.1820">
    <property type="entry name" value="alpha/beta hydrolase"/>
    <property type="match status" value="2"/>
</dbReference>
<dbReference type="RefSeq" id="XP_035828181.1">
    <property type="nucleotide sequence ID" value="XM_035972288.1"/>
</dbReference>
<feature type="domain" description="Carboxylesterase type B" evidence="6">
    <location>
        <begin position="221"/>
        <end position="345"/>
    </location>
</feature>
<evidence type="ECO:0000256" key="1">
    <source>
        <dbReference type="ARBA" id="ARBA00005964"/>
    </source>
</evidence>
<protein>
    <submittedName>
        <fullName evidence="8">Acetylcholinesterase-like</fullName>
    </submittedName>
</protein>
<dbReference type="InterPro" id="IPR000997">
    <property type="entry name" value="Cholinesterase"/>
</dbReference>
<comment type="similarity">
    <text evidence="1">Belongs to the type-B carboxylesterase/lipase family.</text>
</comment>
<evidence type="ECO:0000256" key="3">
    <source>
        <dbReference type="ARBA" id="ARBA00022801"/>
    </source>
</evidence>
<keyword evidence="7" id="KW-1185">Reference proteome</keyword>
<evidence type="ECO:0000313" key="7">
    <source>
        <dbReference type="Proteomes" id="UP000694888"/>
    </source>
</evidence>
<reference evidence="8" key="1">
    <citation type="submission" date="2025-08" db="UniProtKB">
        <authorList>
            <consortium name="RefSeq"/>
        </authorList>
    </citation>
    <scope>IDENTIFICATION</scope>
</reference>
<name>A0ABM1W0I8_APLCA</name>
<feature type="chain" id="PRO_5045549767" evidence="5">
    <location>
        <begin position="30"/>
        <end position="400"/>
    </location>
</feature>
<evidence type="ECO:0000256" key="4">
    <source>
        <dbReference type="ARBA" id="ARBA00023157"/>
    </source>
</evidence>
<dbReference type="PANTHER" id="PTHR43918">
    <property type="entry name" value="ACETYLCHOLINESTERASE"/>
    <property type="match status" value="1"/>
</dbReference>
<organism evidence="7 8">
    <name type="scientific">Aplysia californica</name>
    <name type="common">California sea hare</name>
    <dbReference type="NCBI Taxonomy" id="6500"/>
    <lineage>
        <taxon>Eukaryota</taxon>
        <taxon>Metazoa</taxon>
        <taxon>Spiralia</taxon>
        <taxon>Lophotrochozoa</taxon>
        <taxon>Mollusca</taxon>
        <taxon>Gastropoda</taxon>
        <taxon>Heterobranchia</taxon>
        <taxon>Euthyneura</taxon>
        <taxon>Tectipleura</taxon>
        <taxon>Aplysiida</taxon>
        <taxon>Aplysioidea</taxon>
        <taxon>Aplysiidae</taxon>
        <taxon>Aplysia</taxon>
    </lineage>
</organism>
<evidence type="ECO:0000256" key="5">
    <source>
        <dbReference type="SAM" id="SignalP"/>
    </source>
</evidence>
<dbReference type="PROSITE" id="PS00941">
    <property type="entry name" value="CARBOXYLESTERASE_B_2"/>
    <property type="match status" value="1"/>
</dbReference>
<dbReference type="PANTHER" id="PTHR43918:SF13">
    <property type="entry name" value="ACETYLCHOLINESTERASE"/>
    <property type="match status" value="1"/>
</dbReference>
<sequence length="400" mass="44450">MTTTIACPPSAALLQLLTLLLLQIIVCVGQSTFMNTTLGILEGFIDESDTTPLNVFYGVPFARPPLGELRFMPPVPADPWEGNRNATTKPNSCWQTMDTQFGDFKGSDMWNPNTERSEDCLYLNVWIPAISTPKPILVWIFGGGFWSGSSTLDVYEASKLAIMNDVIVVSINYRVGTLGFLYTGHADAPGNAGLLDQSLALQMARTSYLQSSCAPGDVISSGDMLFKCPVVHFSEQYVSLMNAPVYQYSFRQRLSNNPWPEWFGVAHGYEVEAFLGIPFLKPEEYTDDERDLSRQLMEWITAFAKTGDPGSSWPAYSSERKEFLEIKANSYSVGHGLRHRDCTFWKEDMPLIQDRSNAPFNSRKCPSAAPVVTSSSTLLLSLACIELFSIFLNSILGFPQ</sequence>
<keyword evidence="4" id="KW-1015">Disulfide bond</keyword>
<keyword evidence="5" id="KW-0732">Signal</keyword>
<evidence type="ECO:0000313" key="8">
    <source>
        <dbReference type="RefSeq" id="XP_035828181.1"/>
    </source>
</evidence>
<evidence type="ECO:0000259" key="6">
    <source>
        <dbReference type="Pfam" id="PF00135"/>
    </source>
</evidence>
<dbReference type="SUPFAM" id="SSF53474">
    <property type="entry name" value="alpha/beta-Hydrolases"/>
    <property type="match status" value="1"/>
</dbReference>
<dbReference type="Proteomes" id="UP000694888">
    <property type="component" value="Unplaced"/>
</dbReference>
<dbReference type="InterPro" id="IPR002018">
    <property type="entry name" value="CarbesteraseB"/>
</dbReference>
<keyword evidence="3" id="KW-0378">Hydrolase</keyword>
<accession>A0ABM1W0I8</accession>
<dbReference type="GeneID" id="101849644"/>
<dbReference type="InterPro" id="IPR050654">
    <property type="entry name" value="AChE-related_enzymes"/>
</dbReference>
<keyword evidence="2" id="KW-0719">Serine esterase</keyword>
<evidence type="ECO:0000256" key="2">
    <source>
        <dbReference type="ARBA" id="ARBA00022487"/>
    </source>
</evidence>
<dbReference type="InterPro" id="IPR029058">
    <property type="entry name" value="AB_hydrolase_fold"/>
</dbReference>
<dbReference type="Pfam" id="PF00135">
    <property type="entry name" value="COesterase"/>
    <property type="match status" value="2"/>
</dbReference>
<feature type="domain" description="Carboxylesterase type B" evidence="6">
    <location>
        <begin position="31"/>
        <end position="204"/>
    </location>
</feature>
<dbReference type="PRINTS" id="PR00878">
    <property type="entry name" value="CHOLNESTRASE"/>
</dbReference>
<dbReference type="InterPro" id="IPR019819">
    <property type="entry name" value="Carboxylesterase_B_CS"/>
</dbReference>